<comment type="caution">
    <text evidence="6">The sequence shown here is derived from an EMBL/GenBank/DDBJ whole genome shotgun (WGS) entry which is preliminary data.</text>
</comment>
<organism evidence="6 7">
    <name type="scientific">Goodea atripinnis</name>
    <dbReference type="NCBI Taxonomy" id="208336"/>
    <lineage>
        <taxon>Eukaryota</taxon>
        <taxon>Metazoa</taxon>
        <taxon>Chordata</taxon>
        <taxon>Craniata</taxon>
        <taxon>Vertebrata</taxon>
        <taxon>Euteleostomi</taxon>
        <taxon>Actinopterygii</taxon>
        <taxon>Neopterygii</taxon>
        <taxon>Teleostei</taxon>
        <taxon>Neoteleostei</taxon>
        <taxon>Acanthomorphata</taxon>
        <taxon>Ovalentaria</taxon>
        <taxon>Atherinomorphae</taxon>
        <taxon>Cyprinodontiformes</taxon>
        <taxon>Goodeidae</taxon>
        <taxon>Goodea</taxon>
    </lineage>
</organism>
<dbReference type="InterPro" id="IPR011009">
    <property type="entry name" value="Kinase-like_dom_sf"/>
</dbReference>
<comment type="pathway">
    <text evidence="3">Phospholipid metabolism; phosphatidylethanolamine biosynthesis; phosphatidylethanolamine from ethanolamine: step 1/3.</text>
</comment>
<dbReference type="EMBL" id="JAHRIO010050642">
    <property type="protein sequence ID" value="MEQ2174744.1"/>
    <property type="molecule type" value="Genomic_DNA"/>
</dbReference>
<evidence type="ECO:0000313" key="7">
    <source>
        <dbReference type="Proteomes" id="UP001476798"/>
    </source>
</evidence>
<feature type="non-terminal residue" evidence="6">
    <location>
        <position position="1"/>
    </location>
</feature>
<proteinExistence type="inferred from homology"/>
<dbReference type="Gene3D" id="3.90.1200.10">
    <property type="match status" value="1"/>
</dbReference>
<comment type="similarity">
    <text evidence="4">Belongs to the choline/ethanolamine kinase family.</text>
</comment>
<dbReference type="PANTHER" id="PTHR22603">
    <property type="entry name" value="CHOLINE/ETHANOALAMINE KINASE"/>
    <property type="match status" value="1"/>
</dbReference>
<keyword evidence="1" id="KW-0444">Lipid biosynthesis</keyword>
<evidence type="ECO:0000256" key="2">
    <source>
        <dbReference type="ARBA" id="ARBA00023264"/>
    </source>
</evidence>
<evidence type="ECO:0000256" key="1">
    <source>
        <dbReference type="ARBA" id="ARBA00023209"/>
    </source>
</evidence>
<gene>
    <name evidence="6" type="ORF">GOODEAATRI_011054</name>
</gene>
<dbReference type="Proteomes" id="UP001476798">
    <property type="component" value="Unassembled WGS sequence"/>
</dbReference>
<sequence length="80" mass="9968">NILMLEERDHTSTERLMLIDFEYSSYNYRGFDFGNHFCEWMYDYTYNKWPFYKVTPENYPTREQQVSQIMAPYDEDYSSR</sequence>
<name>A0ABV0NTJ1_9TELE</name>
<keyword evidence="2" id="KW-1208">Phospholipid metabolism</keyword>
<evidence type="ECO:0000256" key="4">
    <source>
        <dbReference type="ARBA" id="ARBA00038211"/>
    </source>
</evidence>
<accession>A0ABV0NTJ1</accession>
<evidence type="ECO:0000256" key="3">
    <source>
        <dbReference type="ARBA" id="ARBA00037883"/>
    </source>
</evidence>
<keyword evidence="7" id="KW-1185">Reference proteome</keyword>
<dbReference type="PANTHER" id="PTHR22603:SF101">
    <property type="entry name" value="CHOLINE KINASE BETA"/>
    <property type="match status" value="1"/>
</dbReference>
<keyword evidence="1" id="KW-0443">Lipid metabolism</keyword>
<reference evidence="6 7" key="1">
    <citation type="submission" date="2021-06" db="EMBL/GenBank/DDBJ databases">
        <authorList>
            <person name="Palmer J.M."/>
        </authorList>
    </citation>
    <scope>NUCLEOTIDE SEQUENCE [LARGE SCALE GENOMIC DNA]</scope>
    <source>
        <strain evidence="6 7">GA_2019</strain>
        <tissue evidence="6">Muscle</tissue>
    </source>
</reference>
<protein>
    <recommendedName>
        <fullName evidence="5">ethanolamine kinase</fullName>
        <ecNumber evidence="5">2.7.1.82</ecNumber>
    </recommendedName>
</protein>
<dbReference type="Pfam" id="PF01633">
    <property type="entry name" value="Choline_kinase"/>
    <property type="match status" value="1"/>
</dbReference>
<keyword evidence="1" id="KW-0594">Phospholipid biosynthesis</keyword>
<dbReference type="EC" id="2.7.1.82" evidence="5"/>
<dbReference type="SUPFAM" id="SSF56112">
    <property type="entry name" value="Protein kinase-like (PK-like)"/>
    <property type="match status" value="1"/>
</dbReference>
<evidence type="ECO:0000256" key="5">
    <source>
        <dbReference type="ARBA" id="ARBA00038874"/>
    </source>
</evidence>
<evidence type="ECO:0000313" key="6">
    <source>
        <dbReference type="EMBL" id="MEQ2174744.1"/>
    </source>
</evidence>